<feature type="compositionally biased region" description="Basic and acidic residues" evidence="9">
    <location>
        <begin position="926"/>
        <end position="937"/>
    </location>
</feature>
<evidence type="ECO:0000313" key="13">
    <source>
        <dbReference type="Proteomes" id="UP000594263"/>
    </source>
</evidence>
<dbReference type="EnsemblPlants" id="Kaladp0061s0134.2.v1.1">
    <property type="protein sequence ID" value="Kaladp0061s0134.2.v1.1"/>
    <property type="gene ID" value="Kaladp0061s0134.v1.1"/>
</dbReference>
<feature type="region of interest" description="Disordered" evidence="9">
    <location>
        <begin position="546"/>
        <end position="578"/>
    </location>
</feature>
<dbReference type="EC" id="3.6.4.13" evidence="2"/>
<dbReference type="SMART" id="SM00847">
    <property type="entry name" value="HA2"/>
    <property type="match status" value="1"/>
</dbReference>
<comment type="catalytic activity">
    <reaction evidence="8">
        <text>ATP + H2O = ADP + phosphate + H(+)</text>
        <dbReference type="Rhea" id="RHEA:13065"/>
        <dbReference type="ChEBI" id="CHEBI:15377"/>
        <dbReference type="ChEBI" id="CHEBI:15378"/>
        <dbReference type="ChEBI" id="CHEBI:30616"/>
        <dbReference type="ChEBI" id="CHEBI:43474"/>
        <dbReference type="ChEBI" id="CHEBI:456216"/>
        <dbReference type="EC" id="3.6.4.13"/>
    </reaction>
</comment>
<dbReference type="SMART" id="SM00487">
    <property type="entry name" value="DEXDc"/>
    <property type="match status" value="1"/>
</dbReference>
<dbReference type="InterPro" id="IPR048333">
    <property type="entry name" value="HA2_WH"/>
</dbReference>
<proteinExistence type="inferred from homology"/>
<dbReference type="GO" id="GO:0005681">
    <property type="term" value="C:spliceosomal complex"/>
    <property type="evidence" value="ECO:0007669"/>
    <property type="project" value="UniProtKB-KW"/>
</dbReference>
<name>A0A7N0UDP5_KALFE</name>
<dbReference type="GO" id="GO:0005524">
    <property type="term" value="F:ATP binding"/>
    <property type="evidence" value="ECO:0007669"/>
    <property type="project" value="UniProtKB-KW"/>
</dbReference>
<evidence type="ECO:0000256" key="5">
    <source>
        <dbReference type="ARBA" id="ARBA00022801"/>
    </source>
</evidence>
<sequence length="1308" mass="146407">MDFEEQQHNSLTSSGYRDSNALVMPAKKRSVKPKGTKKEQGKFKQRENLKLSKSQKRKLKKLEDGKANSLLLAKTYETLEKYKISTDAHKLLKSSHSIGQVETMKEKRRREVQFSKAGLEVPEIDNFHRKRIHQQDDVSEEDQLDVSTEPRQLFGKNESAITAREDTCTTPMPFNSGQQQSCGSKLDCAADDSARRPTVAVNNVAVQEGLALSANHGLVKTSDAVRENELHLANERCLQSCSSQVPLTAPTVVYVSRPVEVEEKRKDLPIVMMEQEIMEAINYNPTVIICGETGCGKTTQVPQFLYEAGFGSSKSVIRKGIIGVTQPRRVAVLATARRVAFELGVRLGKEVGFQVRHDKMIGESSSIKFMTDGILLREVQNDFLLRRYSVLILDEAHERSLNTDILIGMLSRVIGIRQKLYENQQLLVKSEKLDLENLIPPLKLVLMSATLRVEDFVSGNRLFREPPPIIEVPTRQFPVTVHFSKRTEIVDYVGQAFKKVMAIHKELPQGGILVFVTGQREVEYLCTKLRKASKDLISRSSAGKFENEGSSISEKSGVDGVDMADIDDAYGSSDHQMDRFDSYDEAFDDRDEYESDSYDSGTESDLEFDEDGQDSGDDTIGGILGGRDSLASLKTAFQALSGKDSGLKQEVALKSDESLDQTPSKTEKKADKVNGASIGPLYVLPLYAMLPAAAQLSVFGKVKDGERLVVVATNVAETSLTIPGIKYVVDTGRAKVKNCNSSNGIESYEVQWISKASAAQRAGRAGRTGPGHCYRLYSSAVFNNIFPDFAAAEILKVPVDGVVLLLKSINIDKVANFPFPTPPDVHAMIEAERCLKVLEALDSEGKLTGLGKAMSHYPMSPRHSRMLLTVIQLMQRVKEYKRANILLGYAVASAAALSLSNPFTIEFEGGQGSDNDNMAPDENPQDSDHIKPLDRQEKPKKKKLKEIVKAARARFANPSSDALTVAYALQCFDNSESPVQFCKDNALHHKTMEEMSKLRMQLLKLVFQQNIARDSEGKYKWTFGSLDEVERDWKNNKDKCPLKLNEEELLGQAICAGWADRVAKHARGTFGSSEENRKANAVRYQAAMVTDAVFIHRWSSVSRSCPEYVVYNEMLRTKRSYMHGVTAIKPDWLVKYAGSLCSFSAPLTDPRPYYDPVADQVLGYFIPTFGPQLWQLPLHSLPIKDDVQRVAVFAHALLDGQVLPCIKSAKDKLSALPSIILRPEAYGQKRVGNLLHGLRLKQKPVDSCAMLIELWKENPRKLYFEILDWFEARYHQQFEILWSQMQHEVLLDPQDRFTKKLKRKKLPL</sequence>
<dbReference type="GO" id="GO:0003723">
    <property type="term" value="F:RNA binding"/>
    <property type="evidence" value="ECO:0007669"/>
    <property type="project" value="TreeGrafter"/>
</dbReference>
<dbReference type="InterPro" id="IPR003593">
    <property type="entry name" value="AAA+_ATPase"/>
</dbReference>
<dbReference type="Gene3D" id="3.40.50.300">
    <property type="entry name" value="P-loop containing nucleotide triphosphate hydrolases"/>
    <property type="match status" value="3"/>
</dbReference>
<evidence type="ECO:0000259" key="10">
    <source>
        <dbReference type="PROSITE" id="PS51192"/>
    </source>
</evidence>
<dbReference type="EnsemblPlants" id="Kaladp0061s0134.3.v1.1">
    <property type="protein sequence ID" value="Kaladp0061s0134.3.v1.1"/>
    <property type="gene ID" value="Kaladp0061s0134.v1.1"/>
</dbReference>
<dbReference type="InterPro" id="IPR002464">
    <property type="entry name" value="DNA/RNA_helicase_DEAH_CS"/>
</dbReference>
<dbReference type="Gramene" id="Kaladp0061s0134.6.v1.1">
    <property type="protein sequence ID" value="Kaladp0061s0134.6.v1.1"/>
    <property type="gene ID" value="Kaladp0061s0134.v1.1"/>
</dbReference>
<dbReference type="FunFam" id="3.40.50.300:FF:000637">
    <property type="entry name" value="ATP-dependent RNA helicase DHX37/DHR1"/>
    <property type="match status" value="1"/>
</dbReference>
<dbReference type="Pfam" id="PF07717">
    <property type="entry name" value="OB_NTP_bind"/>
    <property type="match status" value="1"/>
</dbReference>
<evidence type="ECO:0000313" key="12">
    <source>
        <dbReference type="EnsemblPlants" id="Kaladp0061s0134.8.v1.1"/>
    </source>
</evidence>
<dbReference type="PROSITE" id="PS51194">
    <property type="entry name" value="HELICASE_CTER"/>
    <property type="match status" value="1"/>
</dbReference>
<protein>
    <recommendedName>
        <fullName evidence="2">RNA helicase</fullName>
        <ecNumber evidence="2">3.6.4.13</ecNumber>
    </recommendedName>
</protein>
<feature type="compositionally biased region" description="Basic and acidic residues" evidence="9">
    <location>
        <begin position="36"/>
        <end position="50"/>
    </location>
</feature>
<dbReference type="InterPro" id="IPR007502">
    <property type="entry name" value="Helicase-assoc_dom"/>
</dbReference>
<feature type="region of interest" description="Disordered" evidence="9">
    <location>
        <begin position="908"/>
        <end position="943"/>
    </location>
</feature>
<dbReference type="EnsemblPlants" id="Kaladp0061s0134.1.v1.1">
    <property type="protein sequence ID" value="Kaladp0061s0134.1.v1.1"/>
    <property type="gene ID" value="Kaladp0061s0134.v1.1"/>
</dbReference>
<dbReference type="OMA" id="KYAYHCA"/>
<dbReference type="Pfam" id="PF00271">
    <property type="entry name" value="Helicase_C"/>
    <property type="match status" value="1"/>
</dbReference>
<dbReference type="Gramene" id="Kaladp0061s0134.1.v1.1">
    <property type="protein sequence ID" value="Kaladp0061s0134.1.v1.1"/>
    <property type="gene ID" value="Kaladp0061s0134.v1.1"/>
</dbReference>
<dbReference type="Pfam" id="PF00270">
    <property type="entry name" value="DEAD"/>
    <property type="match status" value="1"/>
</dbReference>
<evidence type="ECO:0000256" key="7">
    <source>
        <dbReference type="ARBA" id="ARBA00022840"/>
    </source>
</evidence>
<keyword evidence="7" id="KW-0067">ATP-binding</keyword>
<keyword evidence="5" id="KW-0378">Hydrolase</keyword>
<dbReference type="InterPro" id="IPR027417">
    <property type="entry name" value="P-loop_NTPase"/>
</dbReference>
<evidence type="ECO:0000259" key="11">
    <source>
        <dbReference type="PROSITE" id="PS51194"/>
    </source>
</evidence>
<dbReference type="EnsemblPlants" id="Kaladp0061s0134.7.v1.1">
    <property type="protein sequence ID" value="Kaladp0061s0134.7.v1.1"/>
    <property type="gene ID" value="Kaladp0061s0134.v1.1"/>
</dbReference>
<evidence type="ECO:0000256" key="9">
    <source>
        <dbReference type="SAM" id="MobiDB-lite"/>
    </source>
</evidence>
<dbReference type="InterPro" id="IPR056371">
    <property type="entry name" value="DHX37-like_C"/>
</dbReference>
<keyword evidence="6" id="KW-0347">Helicase</keyword>
<dbReference type="GO" id="GO:0000462">
    <property type="term" value="P:maturation of SSU-rRNA from tricistronic rRNA transcript (SSU-rRNA, 5.8S rRNA, LSU-rRNA)"/>
    <property type="evidence" value="ECO:0007669"/>
    <property type="project" value="TreeGrafter"/>
</dbReference>
<feature type="domain" description="Helicase C-terminal" evidence="11">
    <location>
        <begin position="632"/>
        <end position="810"/>
    </location>
</feature>
<dbReference type="Gramene" id="Kaladp0061s0134.5.v1.1">
    <property type="protein sequence ID" value="Kaladp0061s0134.5.v1.1"/>
    <property type="gene ID" value="Kaladp0061s0134.v1.1"/>
</dbReference>
<feature type="compositionally biased region" description="Polar residues" evidence="9">
    <location>
        <begin position="8"/>
        <end position="17"/>
    </location>
</feature>
<dbReference type="GO" id="GO:0005730">
    <property type="term" value="C:nucleolus"/>
    <property type="evidence" value="ECO:0007669"/>
    <property type="project" value="TreeGrafter"/>
</dbReference>
<feature type="region of interest" description="Disordered" evidence="9">
    <location>
        <begin position="1"/>
        <end position="60"/>
    </location>
</feature>
<dbReference type="Gramene" id="Kaladp0061s0134.2.v1.1">
    <property type="protein sequence ID" value="Kaladp0061s0134.2.v1.1"/>
    <property type="gene ID" value="Kaladp0061s0134.v1.1"/>
</dbReference>
<evidence type="ECO:0000256" key="2">
    <source>
        <dbReference type="ARBA" id="ARBA00012552"/>
    </source>
</evidence>
<dbReference type="Gramene" id="Kaladp0061s0134.4.v1.1">
    <property type="protein sequence ID" value="Kaladp0061s0134.4.v1.1"/>
    <property type="gene ID" value="Kaladp0061s0134.v1.1"/>
</dbReference>
<dbReference type="Gene3D" id="1.20.120.1080">
    <property type="match status" value="1"/>
</dbReference>
<dbReference type="FunFam" id="1.20.120.1080:FF:000021">
    <property type="entry name" value="ATP-dependent RNA helicase DEAH13"/>
    <property type="match status" value="1"/>
</dbReference>
<dbReference type="SUPFAM" id="SSF52540">
    <property type="entry name" value="P-loop containing nucleoside triphosphate hydrolases"/>
    <property type="match status" value="1"/>
</dbReference>
<feature type="compositionally biased region" description="Basic residues" evidence="9">
    <location>
        <begin position="26"/>
        <end position="35"/>
    </location>
</feature>
<dbReference type="EnsemblPlants" id="Kaladp0061s0134.4.v1.1">
    <property type="protein sequence ID" value="Kaladp0061s0134.4.v1.1"/>
    <property type="gene ID" value="Kaladp0061s0134.v1.1"/>
</dbReference>
<evidence type="ECO:0000256" key="1">
    <source>
        <dbReference type="ARBA" id="ARBA00008792"/>
    </source>
</evidence>
<dbReference type="SMART" id="SM00490">
    <property type="entry name" value="HELICc"/>
    <property type="match status" value="1"/>
</dbReference>
<dbReference type="GO" id="GO:0003724">
    <property type="term" value="F:RNA helicase activity"/>
    <property type="evidence" value="ECO:0007669"/>
    <property type="project" value="UniProtKB-EC"/>
</dbReference>
<dbReference type="EnsemblPlants" id="Kaladp0061s0134.5.v1.1">
    <property type="protein sequence ID" value="Kaladp0061s0134.5.v1.1"/>
    <property type="gene ID" value="Kaladp0061s0134.v1.1"/>
</dbReference>
<dbReference type="GO" id="GO:0016787">
    <property type="term" value="F:hydrolase activity"/>
    <property type="evidence" value="ECO:0007669"/>
    <property type="project" value="UniProtKB-KW"/>
</dbReference>
<dbReference type="CDD" id="cd17982">
    <property type="entry name" value="DEXHc_DHX37"/>
    <property type="match status" value="1"/>
</dbReference>
<evidence type="ECO:0000256" key="3">
    <source>
        <dbReference type="ARBA" id="ARBA00022728"/>
    </source>
</evidence>
<dbReference type="InterPro" id="IPR011709">
    <property type="entry name" value="DEAD-box_helicase_OB_fold"/>
</dbReference>
<dbReference type="Pfam" id="PF23362">
    <property type="entry name" value="DHX37_C"/>
    <property type="match status" value="1"/>
</dbReference>
<dbReference type="EnsemblPlants" id="Kaladp0061s0134.8.v1.1">
    <property type="protein sequence ID" value="Kaladp0061s0134.8.v1.1"/>
    <property type="gene ID" value="Kaladp0061s0134.v1.1"/>
</dbReference>
<dbReference type="Gramene" id="Kaladp0061s0134.8.v1.1">
    <property type="protein sequence ID" value="Kaladp0061s0134.8.v1.1"/>
    <property type="gene ID" value="Kaladp0061s0134.v1.1"/>
</dbReference>
<dbReference type="InterPro" id="IPR001650">
    <property type="entry name" value="Helicase_C-like"/>
</dbReference>
<dbReference type="PROSITE" id="PS51192">
    <property type="entry name" value="HELICASE_ATP_BIND_1"/>
    <property type="match status" value="1"/>
</dbReference>
<dbReference type="SMART" id="SM00382">
    <property type="entry name" value="AAA"/>
    <property type="match status" value="1"/>
</dbReference>
<dbReference type="CDD" id="cd18791">
    <property type="entry name" value="SF2_C_RHA"/>
    <property type="match status" value="1"/>
</dbReference>
<dbReference type="PROSITE" id="PS00690">
    <property type="entry name" value="DEAH_ATP_HELICASE"/>
    <property type="match status" value="1"/>
</dbReference>
<dbReference type="PANTHER" id="PTHR18934">
    <property type="entry name" value="ATP-DEPENDENT RNA HELICASE"/>
    <property type="match status" value="1"/>
</dbReference>
<dbReference type="InterPro" id="IPR011545">
    <property type="entry name" value="DEAD/DEAH_box_helicase_dom"/>
</dbReference>
<dbReference type="PANTHER" id="PTHR18934:SF99">
    <property type="entry name" value="ATP-DEPENDENT RNA HELICASE DHX37-RELATED"/>
    <property type="match status" value="1"/>
</dbReference>
<keyword evidence="13" id="KW-1185">Reference proteome</keyword>
<feature type="region of interest" description="Disordered" evidence="9">
    <location>
        <begin position="590"/>
        <end position="621"/>
    </location>
</feature>
<dbReference type="Proteomes" id="UP000594263">
    <property type="component" value="Unplaced"/>
</dbReference>
<keyword evidence="4" id="KW-0547">Nucleotide-binding</keyword>
<keyword evidence="3" id="KW-0508">mRNA splicing</keyword>
<dbReference type="Gramene" id="Kaladp0061s0134.7.v1.1">
    <property type="protein sequence ID" value="Kaladp0061s0134.7.v1.1"/>
    <property type="gene ID" value="Kaladp0061s0134.v1.1"/>
</dbReference>
<feature type="compositionally biased region" description="Acidic residues" evidence="9">
    <location>
        <begin position="590"/>
        <end position="617"/>
    </location>
</feature>
<dbReference type="Pfam" id="PF21010">
    <property type="entry name" value="HA2_C"/>
    <property type="match status" value="1"/>
</dbReference>
<dbReference type="EnsemblPlants" id="Kaladp0061s0134.6.v1.1">
    <property type="protein sequence ID" value="Kaladp0061s0134.6.v1.1"/>
    <property type="gene ID" value="Kaladp0061s0134.v1.1"/>
</dbReference>
<dbReference type="Pfam" id="PF04408">
    <property type="entry name" value="WHD_HA2"/>
    <property type="match status" value="1"/>
</dbReference>
<evidence type="ECO:0000256" key="8">
    <source>
        <dbReference type="ARBA" id="ARBA00047984"/>
    </source>
</evidence>
<feature type="domain" description="Helicase ATP-binding" evidence="10">
    <location>
        <begin position="278"/>
        <end position="469"/>
    </location>
</feature>
<evidence type="ECO:0000256" key="6">
    <source>
        <dbReference type="ARBA" id="ARBA00022806"/>
    </source>
</evidence>
<keyword evidence="3" id="KW-0507">mRNA processing</keyword>
<reference evidence="12" key="1">
    <citation type="submission" date="2021-01" db="UniProtKB">
        <authorList>
            <consortium name="EnsemblPlants"/>
        </authorList>
    </citation>
    <scope>IDENTIFICATION</scope>
</reference>
<evidence type="ECO:0000256" key="4">
    <source>
        <dbReference type="ARBA" id="ARBA00022741"/>
    </source>
</evidence>
<dbReference type="Gramene" id="Kaladp0061s0134.3.v1.1">
    <property type="protein sequence ID" value="Kaladp0061s0134.3.v1.1"/>
    <property type="gene ID" value="Kaladp0061s0134.v1.1"/>
</dbReference>
<keyword evidence="3" id="KW-0747">Spliceosome</keyword>
<accession>A0A7N0UDP5</accession>
<organism evidence="12 13">
    <name type="scientific">Kalanchoe fedtschenkoi</name>
    <name type="common">Lavender scallops</name>
    <name type="synonym">South American air plant</name>
    <dbReference type="NCBI Taxonomy" id="63787"/>
    <lineage>
        <taxon>Eukaryota</taxon>
        <taxon>Viridiplantae</taxon>
        <taxon>Streptophyta</taxon>
        <taxon>Embryophyta</taxon>
        <taxon>Tracheophyta</taxon>
        <taxon>Spermatophyta</taxon>
        <taxon>Magnoliopsida</taxon>
        <taxon>eudicotyledons</taxon>
        <taxon>Gunneridae</taxon>
        <taxon>Pentapetalae</taxon>
        <taxon>Saxifragales</taxon>
        <taxon>Crassulaceae</taxon>
        <taxon>Kalanchoe</taxon>
    </lineage>
</organism>
<dbReference type="InterPro" id="IPR014001">
    <property type="entry name" value="Helicase_ATP-bd"/>
</dbReference>
<comment type="similarity">
    <text evidence="1">Belongs to the DEAD box helicase family. DEAH subfamily.</text>
</comment>